<keyword evidence="2" id="KW-1185">Reference proteome</keyword>
<comment type="caution">
    <text evidence="1">The sequence shown here is derived from an EMBL/GenBank/DDBJ whole genome shotgun (WGS) entry which is preliminary data.</text>
</comment>
<accession>A0A232EM07</accession>
<organism evidence="1 2">
    <name type="scientific">Trichomalopsis sarcophagae</name>
    <dbReference type="NCBI Taxonomy" id="543379"/>
    <lineage>
        <taxon>Eukaryota</taxon>
        <taxon>Metazoa</taxon>
        <taxon>Ecdysozoa</taxon>
        <taxon>Arthropoda</taxon>
        <taxon>Hexapoda</taxon>
        <taxon>Insecta</taxon>
        <taxon>Pterygota</taxon>
        <taxon>Neoptera</taxon>
        <taxon>Endopterygota</taxon>
        <taxon>Hymenoptera</taxon>
        <taxon>Apocrita</taxon>
        <taxon>Proctotrupomorpha</taxon>
        <taxon>Chalcidoidea</taxon>
        <taxon>Pteromalidae</taxon>
        <taxon>Pteromalinae</taxon>
        <taxon>Trichomalopsis</taxon>
    </lineage>
</organism>
<evidence type="ECO:0000313" key="1">
    <source>
        <dbReference type="EMBL" id="OXU19371.1"/>
    </source>
</evidence>
<name>A0A232EM07_9HYME</name>
<dbReference type="AlphaFoldDB" id="A0A232EM07"/>
<dbReference type="Proteomes" id="UP000215335">
    <property type="component" value="Unassembled WGS sequence"/>
</dbReference>
<protein>
    <submittedName>
        <fullName evidence="1">Uncharacterized protein</fullName>
    </submittedName>
</protein>
<sequence length="42" mass="5064">MIDRSAPMSRLKVSYTGILLLIVLQRIFFFFKKFAYYIPYGR</sequence>
<dbReference type="EMBL" id="NNAY01003460">
    <property type="protein sequence ID" value="OXU19371.1"/>
    <property type="molecule type" value="Genomic_DNA"/>
</dbReference>
<reference evidence="1 2" key="1">
    <citation type="journal article" date="2017" name="Curr. Biol.">
        <title>The Evolution of Venom by Co-option of Single-Copy Genes.</title>
        <authorList>
            <person name="Martinson E.O."/>
            <person name="Mrinalini"/>
            <person name="Kelkar Y.D."/>
            <person name="Chang C.H."/>
            <person name="Werren J.H."/>
        </authorList>
    </citation>
    <scope>NUCLEOTIDE SEQUENCE [LARGE SCALE GENOMIC DNA]</scope>
    <source>
        <strain evidence="1 2">Alberta</strain>
        <tissue evidence="1">Whole body</tissue>
    </source>
</reference>
<evidence type="ECO:0000313" key="2">
    <source>
        <dbReference type="Proteomes" id="UP000215335"/>
    </source>
</evidence>
<proteinExistence type="predicted"/>
<gene>
    <name evidence="1" type="ORF">TSAR_014057</name>
</gene>